<sequence length="464" mass="50408">MTKPVALVSQDVHAFVDAYRGAYPRDVVTVREPLSADQDVTALIAELAARGRHPLLVCENVEGLGVPLVTNLFASRERIGRMFGVSPDALFDAYQQRANAPLAPRIAACGPVLDCIAEGDAVDLSQLPMIRHFETDRGPYVTNAVIVAEDPVTGIANLSYHRSMRHARNALATSLHSRGHLWRMLQIAKARGDALPVAMVIGAHPLFMLAASARVPFGVDERSIAGGLFGAPLELVRTPRHGIGVPASAEFVLEGSIDSAAWAEEGPFGEFTGYSSDRSTNNVFHVETMMRRRDAWLVDVAGGPYAEHLTLARLPREAEMNEKLKARFPAVKALHYPNSGTHFHCYVSLDQSRDGEARQIMLALLGWDPYLKNVVAVDGDIDITSDEQVLWAIATHFQPHRDLFVVDGLPGSPLDPSSTAQGTTSRMGIDATRGASFDGVRAIVGEAARERARRILHEAVGEPR</sequence>
<accession>A0A3D8K5E8</accession>
<dbReference type="PANTHER" id="PTHR30108">
    <property type="entry name" value="3-OCTAPRENYL-4-HYDROXYBENZOATE CARBOXY-LYASE-RELATED"/>
    <property type="match status" value="1"/>
</dbReference>
<proteinExistence type="inferred from homology"/>
<dbReference type="OrthoDB" id="9809841at2"/>
<feature type="domain" description="3-octaprenyl-4-hydroxybenzoate carboxy-lyase-like Rift-related" evidence="2">
    <location>
        <begin position="111"/>
        <end position="302"/>
    </location>
</feature>
<dbReference type="EMBL" id="QRGA01000001">
    <property type="protein sequence ID" value="RDV00668.1"/>
    <property type="molecule type" value="Genomic_DNA"/>
</dbReference>
<dbReference type="InterPro" id="IPR002830">
    <property type="entry name" value="UbiD"/>
</dbReference>
<dbReference type="GO" id="GO:0016831">
    <property type="term" value="F:carboxy-lyase activity"/>
    <property type="evidence" value="ECO:0007669"/>
    <property type="project" value="InterPro"/>
</dbReference>
<comment type="similarity">
    <text evidence="1">Belongs to the UbiD family.</text>
</comment>
<protein>
    <submittedName>
        <fullName evidence="5">UbiD family decarboxylase</fullName>
    </submittedName>
</protein>
<dbReference type="SUPFAM" id="SSF143968">
    <property type="entry name" value="UbiD C-terminal domain-like"/>
    <property type="match status" value="1"/>
</dbReference>
<feature type="domain" description="3-octaprenyl-4-hydroxybenzoate carboxy-lyase-like C-terminal" evidence="4">
    <location>
        <begin position="310"/>
        <end position="431"/>
    </location>
</feature>
<evidence type="ECO:0000256" key="1">
    <source>
        <dbReference type="ARBA" id="ARBA00010021"/>
    </source>
</evidence>
<dbReference type="AlphaFoldDB" id="A0A3D8K5E8"/>
<reference evidence="5 6" key="1">
    <citation type="submission" date="2018-08" db="EMBL/GenBank/DDBJ databases">
        <title>Paraburkholderia sp. DHOM06 isolated from forest soil.</title>
        <authorList>
            <person name="Gao Z.-H."/>
            <person name="Qiu L.-H."/>
        </authorList>
    </citation>
    <scope>NUCLEOTIDE SEQUENCE [LARGE SCALE GENOMIC DNA]</scope>
    <source>
        <strain evidence="5 6">DHOM06</strain>
    </source>
</reference>
<gene>
    <name evidence="5" type="ORF">DWV00_02615</name>
</gene>
<comment type="caution">
    <text evidence="5">The sequence shown here is derived from an EMBL/GenBank/DDBJ whole genome shotgun (WGS) entry which is preliminary data.</text>
</comment>
<dbReference type="SUPFAM" id="SSF50475">
    <property type="entry name" value="FMN-binding split barrel"/>
    <property type="match status" value="1"/>
</dbReference>
<keyword evidence="6" id="KW-1185">Reference proteome</keyword>
<organism evidence="5 6">
    <name type="scientific">Trinickia dinghuensis</name>
    <dbReference type="NCBI Taxonomy" id="2291023"/>
    <lineage>
        <taxon>Bacteria</taxon>
        <taxon>Pseudomonadati</taxon>
        <taxon>Pseudomonadota</taxon>
        <taxon>Betaproteobacteria</taxon>
        <taxon>Burkholderiales</taxon>
        <taxon>Burkholderiaceae</taxon>
        <taxon>Trinickia</taxon>
    </lineage>
</organism>
<dbReference type="Gene3D" id="3.40.1670.10">
    <property type="entry name" value="UbiD C-terminal domain-like"/>
    <property type="match status" value="1"/>
</dbReference>
<dbReference type="Proteomes" id="UP000256838">
    <property type="component" value="Unassembled WGS sequence"/>
</dbReference>
<evidence type="ECO:0000259" key="3">
    <source>
        <dbReference type="Pfam" id="PF20695"/>
    </source>
</evidence>
<dbReference type="InterPro" id="IPR048304">
    <property type="entry name" value="UbiD_Rift_dom"/>
</dbReference>
<evidence type="ECO:0000313" key="6">
    <source>
        <dbReference type="Proteomes" id="UP000256838"/>
    </source>
</evidence>
<dbReference type="Pfam" id="PF20695">
    <property type="entry name" value="UbiD_N"/>
    <property type="match status" value="1"/>
</dbReference>
<feature type="domain" description="3-octaprenyl-4-hydroxybenzoate carboxy-lyase-like N-terminal" evidence="3">
    <location>
        <begin position="25"/>
        <end position="96"/>
    </location>
</feature>
<dbReference type="GO" id="GO:0005737">
    <property type="term" value="C:cytoplasm"/>
    <property type="evidence" value="ECO:0007669"/>
    <property type="project" value="TreeGrafter"/>
</dbReference>
<dbReference type="Pfam" id="PF20696">
    <property type="entry name" value="UbiD_C"/>
    <property type="match status" value="1"/>
</dbReference>
<dbReference type="Pfam" id="PF01977">
    <property type="entry name" value="UbiD"/>
    <property type="match status" value="1"/>
</dbReference>
<dbReference type="NCBIfam" id="TIGR00148">
    <property type="entry name" value="UbiD family decarboxylase"/>
    <property type="match status" value="1"/>
</dbReference>
<dbReference type="RefSeq" id="WP_115531939.1">
    <property type="nucleotide sequence ID" value="NZ_QRGA01000001.1"/>
</dbReference>
<name>A0A3D8K5E8_9BURK</name>
<dbReference type="InterPro" id="IPR049381">
    <property type="entry name" value="UbiD-like_C"/>
</dbReference>
<evidence type="ECO:0000313" key="5">
    <source>
        <dbReference type="EMBL" id="RDV00668.1"/>
    </source>
</evidence>
<evidence type="ECO:0000259" key="4">
    <source>
        <dbReference type="Pfam" id="PF20696"/>
    </source>
</evidence>
<dbReference type="InterPro" id="IPR049383">
    <property type="entry name" value="UbiD-like_N"/>
</dbReference>
<dbReference type="PANTHER" id="PTHR30108:SF21">
    <property type="entry name" value="4-HYDROXYBENZOATE DECARBOXYLASE"/>
    <property type="match status" value="1"/>
</dbReference>
<evidence type="ECO:0000259" key="2">
    <source>
        <dbReference type="Pfam" id="PF01977"/>
    </source>
</evidence>